<gene>
    <name evidence="1" type="ORF">BHV79_17620</name>
</gene>
<evidence type="ECO:0000313" key="1">
    <source>
        <dbReference type="EMBL" id="OKZ28817.1"/>
    </source>
</evidence>
<reference evidence="1 2" key="1">
    <citation type="journal article" date="2016" name="Nat. Biotechnol.">
        <title>Measurement of bacterial replication rates in microbial communities.</title>
        <authorList>
            <person name="Brown C.T."/>
            <person name="Olm M.R."/>
            <person name="Thomas B.C."/>
            <person name="Banfield J.F."/>
        </authorList>
    </citation>
    <scope>NUCLEOTIDE SEQUENCE [LARGE SCALE GENOMIC DNA]</scope>
    <source>
        <strain evidence="1">45_41</strain>
    </source>
</reference>
<sequence>MRIEVQHHCSDFDSYRAARVKSLFNAEKGCDWEKVVELPIEDKEWQIGLIVGPSGSGKTSIGSMIFNEPIYDLYSGWDKDKPIIDCIAPDGDFNTVTGMLSAVGLGDVPAWLRPFQVLSNGEKFRAGLARLACERPKHAVVDEFTSVIDRQIAKVGAAAFSKTWRRGSGKIVLLSCHYDIIEWLQPDWVYDTAEARFYERDCLRQRPKLELQIYKVRGTVFPRLFKQHYYLDLPFPVAAEYFVGFINGEPVCHLAVTPLFTAGAYRSTRLVVMPEWQGIGVGTKFLAAVCEYHLQGRGRCGKQLPVFFHTSHPQLCSALRHSKKWIQTAAHLYGDNKSKSISSFAKSMKRKGKSDKCVTGYGGHFRAVQAFKYIGENDSKNIR</sequence>
<dbReference type="EMBL" id="MNQU01000332">
    <property type="protein sequence ID" value="OKZ28817.1"/>
    <property type="molecule type" value="Genomic_DNA"/>
</dbReference>
<dbReference type="AlphaFoldDB" id="A0A1Q6HRE3"/>
<dbReference type="CDD" id="cd00267">
    <property type="entry name" value="ABC_ATPase"/>
    <property type="match status" value="1"/>
</dbReference>
<dbReference type="InterPro" id="IPR027417">
    <property type="entry name" value="P-loop_NTPase"/>
</dbReference>
<keyword evidence="1" id="KW-0547">Nucleotide-binding</keyword>
<dbReference type="SUPFAM" id="SSF55729">
    <property type="entry name" value="Acyl-CoA N-acyltransferases (Nat)"/>
    <property type="match status" value="1"/>
</dbReference>
<accession>A0A1Q6HRE3</accession>
<dbReference type="Gene3D" id="3.40.630.30">
    <property type="match status" value="1"/>
</dbReference>
<comment type="caution">
    <text evidence="1">The sequence shown here is derived from an EMBL/GenBank/DDBJ whole genome shotgun (WGS) entry which is preliminary data.</text>
</comment>
<dbReference type="SUPFAM" id="SSF52540">
    <property type="entry name" value="P-loop containing nucleoside triphosphate hydrolases"/>
    <property type="match status" value="1"/>
</dbReference>
<dbReference type="Gene3D" id="3.40.50.300">
    <property type="entry name" value="P-loop containing nucleotide triphosphate hydrolases"/>
    <property type="match status" value="1"/>
</dbReference>
<protein>
    <submittedName>
        <fullName evidence="1">ABC transporter ATP-binding protein</fullName>
    </submittedName>
</protein>
<dbReference type="GO" id="GO:0005524">
    <property type="term" value="F:ATP binding"/>
    <property type="evidence" value="ECO:0007669"/>
    <property type="project" value="UniProtKB-KW"/>
</dbReference>
<evidence type="ECO:0000313" key="2">
    <source>
        <dbReference type="Proteomes" id="UP000186549"/>
    </source>
</evidence>
<name>A0A1Q6HRE3_BACUN</name>
<keyword evidence="1" id="KW-0067">ATP-binding</keyword>
<organism evidence="1 2">
    <name type="scientific">Bacteroides uniformis</name>
    <dbReference type="NCBI Taxonomy" id="820"/>
    <lineage>
        <taxon>Bacteria</taxon>
        <taxon>Pseudomonadati</taxon>
        <taxon>Bacteroidota</taxon>
        <taxon>Bacteroidia</taxon>
        <taxon>Bacteroidales</taxon>
        <taxon>Bacteroidaceae</taxon>
        <taxon>Bacteroides</taxon>
    </lineage>
</organism>
<dbReference type="Proteomes" id="UP000186549">
    <property type="component" value="Unassembled WGS sequence"/>
</dbReference>
<dbReference type="InterPro" id="IPR016181">
    <property type="entry name" value="Acyl_CoA_acyltransferase"/>
</dbReference>
<proteinExistence type="predicted"/>
<dbReference type="CDD" id="cd04301">
    <property type="entry name" value="NAT_SF"/>
    <property type="match status" value="1"/>
</dbReference>